<dbReference type="RefSeq" id="WP_406791581.1">
    <property type="nucleotide sequence ID" value="NZ_JBJHZX010000009.1"/>
</dbReference>
<dbReference type="PANTHER" id="PTHR43531:SF11">
    <property type="entry name" value="METHYL-ACCEPTING CHEMOTAXIS PROTEIN 3"/>
    <property type="match status" value="1"/>
</dbReference>
<dbReference type="PANTHER" id="PTHR43531">
    <property type="entry name" value="PROTEIN ICFG"/>
    <property type="match status" value="1"/>
</dbReference>
<feature type="domain" description="HAMP" evidence="6">
    <location>
        <begin position="213"/>
        <end position="265"/>
    </location>
</feature>
<keyword evidence="4" id="KW-1133">Transmembrane helix</keyword>
<dbReference type="InterPro" id="IPR024478">
    <property type="entry name" value="HlyB_4HB_MCP"/>
</dbReference>
<dbReference type="SMART" id="SM00283">
    <property type="entry name" value="MA"/>
    <property type="match status" value="1"/>
</dbReference>
<sequence>MKWFNNFKIGIRLFIGFGVIVMITVIISLFGMNGISKMNALDNQLYEKMTEPLEQLVTIRSSYSNIGTALRDVVLSKNQNDIAKYADMVNINSDNFDNELEEFSKTLITDLGKQKVGELKEAKVNYMKLSSKIIDMCKNGKNEEALNLIYNDLKTPQSNMENALKSIATLKVSNAKNFSESNNEIARTVKELVTALMCVGVLVSVLLGVFISSSVSKPIKQIMESANKIAQGDLDVCINVDSKDEIGVLENSFKNMADNLNEVMTSISFAADQVATGSRQVSDSSISLSQGASEQASSIEQLTASLEEISSNTKFNADNSNAANKLTEHVKVSADEGSLHMKEMLQSMDEISTASGNIYKIIKVIDEIAFQTNILALNAAVEAARAGQYGKGFAVVAEEVRNLAAKSADAAKETTSLIENSIKKSERGTKIVGETSEAFDKIVKGIMDIDNIVREIAAASSEQAAGLEEIKGGIMQVSEVVQQNSATSEESAAASEELSSQAELMREQVGKFKLRRLNNA</sequence>
<dbReference type="Pfam" id="PF00672">
    <property type="entry name" value="HAMP"/>
    <property type="match status" value="1"/>
</dbReference>
<feature type="transmembrane region" description="Helical" evidence="4">
    <location>
        <begin position="192"/>
        <end position="211"/>
    </location>
</feature>
<dbReference type="CDD" id="cd11386">
    <property type="entry name" value="MCP_signal"/>
    <property type="match status" value="1"/>
</dbReference>
<reference evidence="7 8" key="1">
    <citation type="submission" date="2024-11" db="EMBL/GenBank/DDBJ databases">
        <authorList>
            <person name="Heng Y.C."/>
            <person name="Lim A.C.H."/>
            <person name="Lee J.K.Y."/>
            <person name="Kittelmann S."/>
        </authorList>
    </citation>
    <scope>NUCLEOTIDE SEQUENCE [LARGE SCALE GENOMIC DNA]</scope>
    <source>
        <strain evidence="7 8">WILCCON 0269</strain>
    </source>
</reference>
<evidence type="ECO:0000256" key="1">
    <source>
        <dbReference type="ARBA" id="ARBA00022500"/>
    </source>
</evidence>
<dbReference type="InterPro" id="IPR051310">
    <property type="entry name" value="MCP_chemotaxis"/>
</dbReference>
<dbReference type="Proteomes" id="UP001623660">
    <property type="component" value="Unassembled WGS sequence"/>
</dbReference>
<accession>A0ABW8SJU7</accession>
<evidence type="ECO:0000256" key="2">
    <source>
        <dbReference type="ARBA" id="ARBA00029447"/>
    </source>
</evidence>
<organism evidence="7 8">
    <name type="scientific">Candidatus Clostridium eludens</name>
    <dbReference type="NCBI Taxonomy" id="3381663"/>
    <lineage>
        <taxon>Bacteria</taxon>
        <taxon>Bacillati</taxon>
        <taxon>Bacillota</taxon>
        <taxon>Clostridia</taxon>
        <taxon>Eubacteriales</taxon>
        <taxon>Clostridiaceae</taxon>
        <taxon>Clostridium</taxon>
    </lineage>
</organism>
<feature type="domain" description="Methyl-accepting transducer" evidence="5">
    <location>
        <begin position="270"/>
        <end position="499"/>
    </location>
</feature>
<evidence type="ECO:0000259" key="5">
    <source>
        <dbReference type="PROSITE" id="PS50111"/>
    </source>
</evidence>
<dbReference type="CDD" id="cd06225">
    <property type="entry name" value="HAMP"/>
    <property type="match status" value="1"/>
</dbReference>
<gene>
    <name evidence="7" type="ORF">ACJDU8_07755</name>
</gene>
<dbReference type="SUPFAM" id="SSF58104">
    <property type="entry name" value="Methyl-accepting chemotaxis protein (MCP) signaling domain"/>
    <property type="match status" value="1"/>
</dbReference>
<keyword evidence="8" id="KW-1185">Reference proteome</keyword>
<dbReference type="InterPro" id="IPR003660">
    <property type="entry name" value="HAMP_dom"/>
</dbReference>
<evidence type="ECO:0000256" key="4">
    <source>
        <dbReference type="SAM" id="Phobius"/>
    </source>
</evidence>
<feature type="transmembrane region" description="Helical" evidence="4">
    <location>
        <begin position="12"/>
        <end position="32"/>
    </location>
</feature>
<dbReference type="EMBL" id="JBJHZX010000009">
    <property type="protein sequence ID" value="MFL0195459.1"/>
    <property type="molecule type" value="Genomic_DNA"/>
</dbReference>
<evidence type="ECO:0000313" key="8">
    <source>
        <dbReference type="Proteomes" id="UP001623660"/>
    </source>
</evidence>
<keyword evidence="1" id="KW-0145">Chemotaxis</keyword>
<dbReference type="Pfam" id="PF00015">
    <property type="entry name" value="MCPsignal"/>
    <property type="match status" value="1"/>
</dbReference>
<proteinExistence type="inferred from homology"/>
<dbReference type="PROSITE" id="PS50111">
    <property type="entry name" value="CHEMOTAXIS_TRANSDUC_2"/>
    <property type="match status" value="1"/>
</dbReference>
<evidence type="ECO:0000313" key="7">
    <source>
        <dbReference type="EMBL" id="MFL0195459.1"/>
    </source>
</evidence>
<evidence type="ECO:0000256" key="3">
    <source>
        <dbReference type="PROSITE-ProRule" id="PRU00284"/>
    </source>
</evidence>
<evidence type="ECO:0000259" key="6">
    <source>
        <dbReference type="PROSITE" id="PS50885"/>
    </source>
</evidence>
<dbReference type="Gene3D" id="1.10.287.950">
    <property type="entry name" value="Methyl-accepting chemotaxis protein"/>
    <property type="match status" value="1"/>
</dbReference>
<keyword evidence="3" id="KW-0807">Transducer</keyword>
<comment type="similarity">
    <text evidence="2">Belongs to the methyl-accepting chemotaxis (MCP) protein family.</text>
</comment>
<dbReference type="Gene3D" id="6.10.340.10">
    <property type="match status" value="1"/>
</dbReference>
<protein>
    <submittedName>
        <fullName evidence="7">Methyl-accepting chemotaxis protein</fullName>
    </submittedName>
</protein>
<dbReference type="InterPro" id="IPR004089">
    <property type="entry name" value="MCPsignal_dom"/>
</dbReference>
<comment type="caution">
    <text evidence="7">The sequence shown here is derived from an EMBL/GenBank/DDBJ whole genome shotgun (WGS) entry which is preliminary data.</text>
</comment>
<dbReference type="Pfam" id="PF12729">
    <property type="entry name" value="4HB_MCP_1"/>
    <property type="match status" value="1"/>
</dbReference>
<dbReference type="PROSITE" id="PS50885">
    <property type="entry name" value="HAMP"/>
    <property type="match status" value="1"/>
</dbReference>
<keyword evidence="4" id="KW-0472">Membrane</keyword>
<name>A0ABW8SJU7_9CLOT</name>
<dbReference type="SMART" id="SM00304">
    <property type="entry name" value="HAMP"/>
    <property type="match status" value="1"/>
</dbReference>
<keyword evidence="4" id="KW-0812">Transmembrane</keyword>